<reference evidence="5" key="1">
    <citation type="submission" date="2022-06" db="EMBL/GenBank/DDBJ databases">
        <title>Genome sequencing of Brevibacillus sp. BB3-R1.</title>
        <authorList>
            <person name="Heo J."/>
            <person name="Lee D."/>
            <person name="Won M."/>
            <person name="Han B.-H."/>
            <person name="Hong S.-B."/>
            <person name="Kwon S.-W."/>
        </authorList>
    </citation>
    <scope>NUCLEOTIDE SEQUENCE</scope>
    <source>
        <strain evidence="5">BB3-R1</strain>
    </source>
</reference>
<dbReference type="InterPro" id="IPR018060">
    <property type="entry name" value="HTH_AraC"/>
</dbReference>
<dbReference type="SUPFAM" id="SSF46689">
    <property type="entry name" value="Homeodomain-like"/>
    <property type="match status" value="2"/>
</dbReference>
<accession>A0ABY4WBB5</accession>
<dbReference type="InterPro" id="IPR014710">
    <property type="entry name" value="RmlC-like_jellyroll"/>
</dbReference>
<dbReference type="PROSITE" id="PS00041">
    <property type="entry name" value="HTH_ARAC_FAMILY_1"/>
    <property type="match status" value="1"/>
</dbReference>
<evidence type="ECO:0000256" key="1">
    <source>
        <dbReference type="ARBA" id="ARBA00023015"/>
    </source>
</evidence>
<dbReference type="SUPFAM" id="SSF51182">
    <property type="entry name" value="RmlC-like cupins"/>
    <property type="match status" value="1"/>
</dbReference>
<sequence length="319" mass="36099">MALLYYDREEKLRRDSGCGSHAAFIAPAKWPRTKEGKNGMDPIKRLLSAKMEHCAITLYQVAAQSADDLHDHEEFYQISIPLGGSPHMQCNREVRRVAGGERLVLSPGYQHRHFAGDETALMMLVFVQESFLRKVMSDRLEKEAGSIEFAPWGNGATDRFRLLAEKSVMQTMKNPLNVLERQELEWELASLLLSLQEGTHAIPARGDLAAVDHPAIRRAIELIHDESSADLTLDRLVEVSGISKYHLIRLFREQTGQTPGRFLAEQRIKKARSLLEGTSLDITFIAYESGFGSLRTFERAFKNAFGASPSEYRRQRGKR</sequence>
<dbReference type="InterPro" id="IPR020449">
    <property type="entry name" value="Tscrpt_reg_AraC-type_HTH"/>
</dbReference>
<gene>
    <name evidence="5" type="ORF">NDK47_20335</name>
</gene>
<organism evidence="5 6">
    <name type="scientific">Brevibacillus ruminantium</name>
    <dbReference type="NCBI Taxonomy" id="2950604"/>
    <lineage>
        <taxon>Bacteria</taxon>
        <taxon>Bacillati</taxon>
        <taxon>Bacillota</taxon>
        <taxon>Bacilli</taxon>
        <taxon>Bacillales</taxon>
        <taxon>Paenibacillaceae</taxon>
        <taxon>Brevibacillus</taxon>
    </lineage>
</organism>
<keyword evidence="2" id="KW-0238">DNA-binding</keyword>
<protein>
    <submittedName>
        <fullName evidence="5">Helix-turn-helix domain-containing protein</fullName>
    </submittedName>
</protein>
<dbReference type="InterPro" id="IPR011051">
    <property type="entry name" value="RmlC_Cupin_sf"/>
</dbReference>
<keyword evidence="1" id="KW-0805">Transcription regulation</keyword>
<evidence type="ECO:0000256" key="2">
    <source>
        <dbReference type="ARBA" id="ARBA00023125"/>
    </source>
</evidence>
<dbReference type="InterPro" id="IPR009057">
    <property type="entry name" value="Homeodomain-like_sf"/>
</dbReference>
<dbReference type="PROSITE" id="PS01124">
    <property type="entry name" value="HTH_ARAC_FAMILY_2"/>
    <property type="match status" value="1"/>
</dbReference>
<dbReference type="RefSeq" id="WP_251871587.1">
    <property type="nucleotide sequence ID" value="NZ_CP098755.1"/>
</dbReference>
<dbReference type="Pfam" id="PF12833">
    <property type="entry name" value="HTH_18"/>
    <property type="match status" value="1"/>
</dbReference>
<dbReference type="SMART" id="SM00342">
    <property type="entry name" value="HTH_ARAC"/>
    <property type="match status" value="1"/>
</dbReference>
<dbReference type="Gene3D" id="1.10.10.60">
    <property type="entry name" value="Homeodomain-like"/>
    <property type="match status" value="2"/>
</dbReference>
<evidence type="ECO:0000313" key="5">
    <source>
        <dbReference type="EMBL" id="USG64475.1"/>
    </source>
</evidence>
<keyword evidence="6" id="KW-1185">Reference proteome</keyword>
<dbReference type="EMBL" id="CP098755">
    <property type="protein sequence ID" value="USG64475.1"/>
    <property type="molecule type" value="Genomic_DNA"/>
</dbReference>
<dbReference type="Proteomes" id="UP001056500">
    <property type="component" value="Chromosome"/>
</dbReference>
<dbReference type="PRINTS" id="PR00032">
    <property type="entry name" value="HTHARAC"/>
</dbReference>
<evidence type="ECO:0000313" key="6">
    <source>
        <dbReference type="Proteomes" id="UP001056500"/>
    </source>
</evidence>
<dbReference type="Gene3D" id="2.60.120.10">
    <property type="entry name" value="Jelly Rolls"/>
    <property type="match status" value="1"/>
</dbReference>
<proteinExistence type="predicted"/>
<keyword evidence="3" id="KW-0804">Transcription</keyword>
<evidence type="ECO:0000256" key="3">
    <source>
        <dbReference type="ARBA" id="ARBA00023163"/>
    </source>
</evidence>
<dbReference type="PANTHER" id="PTHR46796">
    <property type="entry name" value="HTH-TYPE TRANSCRIPTIONAL ACTIVATOR RHAS-RELATED"/>
    <property type="match status" value="1"/>
</dbReference>
<feature type="domain" description="HTH araC/xylS-type" evidence="4">
    <location>
        <begin position="217"/>
        <end position="315"/>
    </location>
</feature>
<evidence type="ECO:0000259" key="4">
    <source>
        <dbReference type="PROSITE" id="PS01124"/>
    </source>
</evidence>
<dbReference type="InterPro" id="IPR050204">
    <property type="entry name" value="AraC_XylS_family_regulators"/>
</dbReference>
<name>A0ABY4WBB5_9BACL</name>
<dbReference type="InterPro" id="IPR018062">
    <property type="entry name" value="HTH_AraC-typ_CS"/>
</dbReference>